<dbReference type="PROSITE" id="PS51471">
    <property type="entry name" value="FE2OG_OXY"/>
    <property type="match status" value="1"/>
</dbReference>
<dbReference type="GO" id="GO:0031418">
    <property type="term" value="F:L-ascorbic acid binding"/>
    <property type="evidence" value="ECO:0007669"/>
    <property type="project" value="UniProtKB-KW"/>
</dbReference>
<dbReference type="EMBL" id="CP062222">
    <property type="protein sequence ID" value="QTC90663.1"/>
    <property type="molecule type" value="Genomic_DNA"/>
</dbReference>
<evidence type="ECO:0000256" key="5">
    <source>
        <dbReference type="ARBA" id="ARBA00023002"/>
    </source>
</evidence>
<dbReference type="Pfam" id="PF13661">
    <property type="entry name" value="2OG-FeII_Oxy_4"/>
    <property type="match status" value="1"/>
</dbReference>
<dbReference type="RefSeq" id="WP_207869247.1">
    <property type="nucleotide sequence ID" value="NZ_CP062222.1"/>
</dbReference>
<evidence type="ECO:0000256" key="4">
    <source>
        <dbReference type="ARBA" id="ARBA00022964"/>
    </source>
</evidence>
<dbReference type="SMART" id="SM00702">
    <property type="entry name" value="P4Hc"/>
    <property type="match status" value="1"/>
</dbReference>
<dbReference type="PANTHER" id="PTHR12117">
    <property type="entry name" value="HISTONE ACETYLTRANSFERASE COMPLEX"/>
    <property type="match status" value="1"/>
</dbReference>
<dbReference type="Proteomes" id="UP000663918">
    <property type="component" value="Chromosome"/>
</dbReference>
<keyword evidence="4" id="KW-0223">Dioxygenase</keyword>
<keyword evidence="9" id="KW-1185">Reference proteome</keyword>
<reference evidence="8" key="1">
    <citation type="submission" date="2020-09" db="EMBL/GenBank/DDBJ databases">
        <title>Brevundimonas sp. LVF2 isolated from a puddle in Goettingen, Germany.</title>
        <authorList>
            <person name="Friedrich I."/>
            <person name="Klassen A."/>
            <person name="Hannes N."/>
            <person name="Schneider D."/>
            <person name="Hertel R."/>
            <person name="Daniel R."/>
        </authorList>
    </citation>
    <scope>NUCLEOTIDE SEQUENCE</scope>
    <source>
        <strain evidence="8">LVF2</strain>
    </source>
</reference>
<accession>A0A975BZ58</accession>
<evidence type="ECO:0000256" key="6">
    <source>
        <dbReference type="ARBA" id="ARBA00023004"/>
    </source>
</evidence>
<dbReference type="AlphaFoldDB" id="A0A975BZ58"/>
<keyword evidence="2" id="KW-0479">Metal-binding</keyword>
<dbReference type="Gene3D" id="2.60.120.620">
    <property type="entry name" value="q2cbj1_9rhob like domain"/>
    <property type="match status" value="1"/>
</dbReference>
<keyword evidence="6" id="KW-0408">Iron</keyword>
<dbReference type="InterPro" id="IPR005123">
    <property type="entry name" value="Oxoglu/Fe-dep_dioxygenase_dom"/>
</dbReference>
<sequence>MTDTPSSPIRLNPDLDLAALAGAFARGGRLHIPNIFAAEAADAVAGVLEAETRWKTTVAAGGAFFEMPLNGRLAEDPGKQSWLDDAKVDGASPLTQYIFDTRRLDQREGHEEGHRDAADAALDFMNSEAFISFLRALTGDDRVDLVDGQASRYRPGHVLTAHNDVSAGKNRLYGYVLNMTREWRADWGGNLVFYGADGHIEHGWVPAFNALNLFVVPTRHAVTQVASFAAKDRLSIVGWVRSHQKVGPQTREEARQAY</sequence>
<gene>
    <name evidence="8" type="ORF">IFJ75_15680</name>
</gene>
<evidence type="ECO:0000313" key="8">
    <source>
        <dbReference type="EMBL" id="QTC90663.1"/>
    </source>
</evidence>
<evidence type="ECO:0000256" key="3">
    <source>
        <dbReference type="ARBA" id="ARBA00022896"/>
    </source>
</evidence>
<dbReference type="GO" id="GO:0005506">
    <property type="term" value="F:iron ion binding"/>
    <property type="evidence" value="ECO:0007669"/>
    <property type="project" value="InterPro"/>
</dbReference>
<feature type="domain" description="Fe2OG dioxygenase" evidence="7">
    <location>
        <begin position="142"/>
        <end position="242"/>
    </location>
</feature>
<comment type="cofactor">
    <cofactor evidence="1">
        <name>L-ascorbate</name>
        <dbReference type="ChEBI" id="CHEBI:38290"/>
    </cofactor>
</comment>
<evidence type="ECO:0000313" key="9">
    <source>
        <dbReference type="Proteomes" id="UP000663918"/>
    </source>
</evidence>
<dbReference type="InterPro" id="IPR039558">
    <property type="entry name" value="TPA1/OFD1_N"/>
</dbReference>
<dbReference type="GO" id="GO:0006449">
    <property type="term" value="P:regulation of translational termination"/>
    <property type="evidence" value="ECO:0007669"/>
    <property type="project" value="TreeGrafter"/>
</dbReference>
<dbReference type="GO" id="GO:0005737">
    <property type="term" value="C:cytoplasm"/>
    <property type="evidence" value="ECO:0007669"/>
    <property type="project" value="TreeGrafter"/>
</dbReference>
<dbReference type="PANTHER" id="PTHR12117:SF0">
    <property type="entry name" value="PROLYL 3-HYDROXYLASE OGFOD1"/>
    <property type="match status" value="1"/>
</dbReference>
<keyword evidence="3" id="KW-0847">Vitamin C</keyword>
<protein>
    <submittedName>
        <fullName evidence="8">2OG-Fe(II) oxygenase</fullName>
    </submittedName>
</protein>
<organism evidence="8 9">
    <name type="scientific">Brevundimonas goettingensis</name>
    <dbReference type="NCBI Taxonomy" id="2774190"/>
    <lineage>
        <taxon>Bacteria</taxon>
        <taxon>Pseudomonadati</taxon>
        <taxon>Pseudomonadota</taxon>
        <taxon>Alphaproteobacteria</taxon>
        <taxon>Caulobacterales</taxon>
        <taxon>Caulobacteraceae</taxon>
        <taxon>Brevundimonas</taxon>
    </lineage>
</organism>
<dbReference type="KEGG" id="bgoe:IFJ75_15680"/>
<name>A0A975BZ58_9CAUL</name>
<proteinExistence type="predicted"/>
<evidence type="ECO:0000259" key="7">
    <source>
        <dbReference type="PROSITE" id="PS51471"/>
    </source>
</evidence>
<dbReference type="GO" id="GO:0031543">
    <property type="term" value="F:peptidyl-proline dioxygenase activity"/>
    <property type="evidence" value="ECO:0007669"/>
    <property type="project" value="TreeGrafter"/>
</dbReference>
<dbReference type="InterPro" id="IPR006620">
    <property type="entry name" value="Pro_4_hyd_alph"/>
</dbReference>
<evidence type="ECO:0000256" key="2">
    <source>
        <dbReference type="ARBA" id="ARBA00022723"/>
    </source>
</evidence>
<keyword evidence="5" id="KW-0560">Oxidoreductase</keyword>
<evidence type="ECO:0000256" key="1">
    <source>
        <dbReference type="ARBA" id="ARBA00001961"/>
    </source>
</evidence>
<dbReference type="InterPro" id="IPR051842">
    <property type="entry name" value="uS12_prolyl_hydroxylase"/>
</dbReference>